<keyword evidence="3" id="KW-0812">Transmembrane</keyword>
<dbReference type="InterPro" id="IPR036396">
    <property type="entry name" value="Cyt_P450_sf"/>
</dbReference>
<dbReference type="SUPFAM" id="SSF48264">
    <property type="entry name" value="Cytochrome P450"/>
    <property type="match status" value="1"/>
</dbReference>
<dbReference type="GO" id="GO:0004497">
    <property type="term" value="F:monooxygenase activity"/>
    <property type="evidence" value="ECO:0007669"/>
    <property type="project" value="InterPro"/>
</dbReference>
<evidence type="ECO:0000256" key="2">
    <source>
        <dbReference type="PIRSR" id="PIRSR602401-1"/>
    </source>
</evidence>
<dbReference type="OrthoDB" id="1470350at2759"/>
<dbReference type="Pfam" id="PF00067">
    <property type="entry name" value="p450"/>
    <property type="match status" value="1"/>
</dbReference>
<dbReference type="EMBL" id="JAIZAY010000018">
    <property type="protein sequence ID" value="KAJ8024894.1"/>
    <property type="molecule type" value="Genomic_DNA"/>
</dbReference>
<dbReference type="GO" id="GO:0020037">
    <property type="term" value="F:heme binding"/>
    <property type="evidence" value="ECO:0007669"/>
    <property type="project" value="InterPro"/>
</dbReference>
<name>A0A9Q0YM18_HOLLE</name>
<evidence type="ECO:0000256" key="1">
    <source>
        <dbReference type="ARBA" id="ARBA00010617"/>
    </source>
</evidence>
<keyword evidence="2" id="KW-0479">Metal-binding</keyword>
<keyword evidence="2" id="KW-0349">Heme</keyword>
<evidence type="ECO:0000313" key="5">
    <source>
        <dbReference type="Proteomes" id="UP001152320"/>
    </source>
</evidence>
<keyword evidence="5" id="KW-1185">Reference proteome</keyword>
<dbReference type="InterPro" id="IPR001128">
    <property type="entry name" value="Cyt_P450"/>
</dbReference>
<dbReference type="GO" id="GO:0016705">
    <property type="term" value="F:oxidoreductase activity, acting on paired donors, with incorporation or reduction of molecular oxygen"/>
    <property type="evidence" value="ECO:0007669"/>
    <property type="project" value="InterPro"/>
</dbReference>
<feature type="binding site" description="axial binding residue" evidence="2">
    <location>
        <position position="420"/>
    </location>
    <ligand>
        <name>heme</name>
        <dbReference type="ChEBI" id="CHEBI:30413"/>
    </ligand>
    <ligandPart>
        <name>Fe</name>
        <dbReference type="ChEBI" id="CHEBI:18248"/>
    </ligandPart>
</feature>
<dbReference type="Proteomes" id="UP001152320">
    <property type="component" value="Chromosome 18"/>
</dbReference>
<dbReference type="PRINTS" id="PR00463">
    <property type="entry name" value="EP450I"/>
</dbReference>
<gene>
    <name evidence="4" type="ORF">HOLleu_34940</name>
</gene>
<dbReference type="Gene3D" id="1.10.630.10">
    <property type="entry name" value="Cytochrome P450"/>
    <property type="match status" value="1"/>
</dbReference>
<dbReference type="GO" id="GO:0016020">
    <property type="term" value="C:membrane"/>
    <property type="evidence" value="ECO:0007669"/>
    <property type="project" value="TreeGrafter"/>
</dbReference>
<dbReference type="InterPro" id="IPR052666">
    <property type="entry name" value="CYP450_20A1-like"/>
</dbReference>
<feature type="transmembrane region" description="Helical" evidence="3">
    <location>
        <begin position="6"/>
        <end position="24"/>
    </location>
</feature>
<keyword evidence="3" id="KW-1133">Transmembrane helix</keyword>
<comment type="similarity">
    <text evidence="1">Belongs to the cytochrome P450 family.</text>
</comment>
<keyword evidence="2" id="KW-0408">Iron</keyword>
<organism evidence="4 5">
    <name type="scientific">Holothuria leucospilota</name>
    <name type="common">Black long sea cucumber</name>
    <name type="synonym">Mertensiothuria leucospilota</name>
    <dbReference type="NCBI Taxonomy" id="206669"/>
    <lineage>
        <taxon>Eukaryota</taxon>
        <taxon>Metazoa</taxon>
        <taxon>Echinodermata</taxon>
        <taxon>Eleutherozoa</taxon>
        <taxon>Echinozoa</taxon>
        <taxon>Holothuroidea</taxon>
        <taxon>Aspidochirotacea</taxon>
        <taxon>Aspidochirotida</taxon>
        <taxon>Holothuriidae</taxon>
        <taxon>Holothuria</taxon>
    </lineage>
</organism>
<reference evidence="4" key="1">
    <citation type="submission" date="2021-10" db="EMBL/GenBank/DDBJ databases">
        <title>Tropical sea cucumber genome reveals ecological adaptation and Cuvierian tubules defense mechanism.</title>
        <authorList>
            <person name="Chen T."/>
        </authorList>
    </citation>
    <scope>NUCLEOTIDE SEQUENCE</scope>
    <source>
        <strain evidence="4">Nanhai2018</strain>
        <tissue evidence="4">Muscle</tissue>
    </source>
</reference>
<evidence type="ECO:0000256" key="3">
    <source>
        <dbReference type="SAM" id="Phobius"/>
    </source>
</evidence>
<dbReference type="PRINTS" id="PR00385">
    <property type="entry name" value="P450"/>
</dbReference>
<keyword evidence="3" id="KW-0472">Membrane</keyword>
<protein>
    <submittedName>
        <fullName evidence="4">Cytochrome P450 20A1</fullName>
    </submittedName>
</protein>
<comment type="cofactor">
    <cofactor evidence="2">
        <name>heme</name>
        <dbReference type="ChEBI" id="CHEBI:30413"/>
    </cofactor>
</comment>
<dbReference type="PANTHER" id="PTHR24280">
    <property type="entry name" value="CYTOCHROME P450 20A1"/>
    <property type="match status" value="1"/>
</dbReference>
<dbReference type="PANTHER" id="PTHR24280:SF4">
    <property type="entry name" value="CYTOCHROME P450 20A1"/>
    <property type="match status" value="1"/>
</dbReference>
<evidence type="ECO:0000313" key="4">
    <source>
        <dbReference type="EMBL" id="KAJ8024894.1"/>
    </source>
</evidence>
<dbReference type="AlphaFoldDB" id="A0A9Q0YM18"/>
<sequence>MITTITFVAAFVAIVLIAFVYFRLKPSKAPTVPGLQPVDSKKKGNLPDIKAAGSLHEFLVKLHKQYGPIASFWFGPTFTVSVASPDLLQDLKRTFDRPLELFRLFEPLFGPDSIQYCNGTEGKTRRKTTDPAFSHDMLRHFCENFNKLGEEAVSKLASLPQDEHIPICQNTLTLTIKGLSQTSFGAYFKSDDMCHKFQHNYELCWHEMERRVDGDIPEGNSERQKRFIESLETIKGMVKNVVRLRRESPPQPHERAFIDILIDHTDIYPEKTLLDDAVTYMIGGFHTSGHLLAWTLYFLAKHKDEQEKVFQEVISVVGRDGLIGPEDFGEFVYIRQVVNESLRLSVLAPWGARVQEIDVHLGGYIIPKGTPVITALGVVLQDETIWPLPNKFDPERFSEENVRQRHQFAFQPFGLPGRICPGYRFAFYELTVFLAILIRNFKWSLVEGQPEVERVHGFVTAPKEEIWALIEKRE</sequence>
<accession>A0A9Q0YM18</accession>
<proteinExistence type="inferred from homology"/>
<comment type="caution">
    <text evidence="4">The sequence shown here is derived from an EMBL/GenBank/DDBJ whole genome shotgun (WGS) entry which is preliminary data.</text>
</comment>
<dbReference type="GO" id="GO:0005506">
    <property type="term" value="F:iron ion binding"/>
    <property type="evidence" value="ECO:0007669"/>
    <property type="project" value="InterPro"/>
</dbReference>
<dbReference type="InterPro" id="IPR002401">
    <property type="entry name" value="Cyt_P450_E_grp-I"/>
</dbReference>